<evidence type="ECO:0000313" key="3">
    <source>
        <dbReference type="Proteomes" id="UP001642360"/>
    </source>
</evidence>
<feature type="non-terminal residue" evidence="2">
    <location>
        <position position="216"/>
    </location>
</feature>
<protein>
    <submittedName>
        <fullName evidence="2">Uncharacterized protein</fullName>
    </submittedName>
</protein>
<name>A0ABC8UVV1_9AQUA</name>
<keyword evidence="3" id="KW-1185">Reference proteome</keyword>
<proteinExistence type="predicted"/>
<feature type="region of interest" description="Disordered" evidence="1">
    <location>
        <begin position="190"/>
        <end position="216"/>
    </location>
</feature>
<comment type="caution">
    <text evidence="2">The sequence shown here is derived from an EMBL/GenBank/DDBJ whole genome shotgun (WGS) entry which is preliminary data.</text>
</comment>
<dbReference type="EMBL" id="CAUOFW020009202">
    <property type="protein sequence ID" value="CAK9185159.1"/>
    <property type="molecule type" value="Genomic_DNA"/>
</dbReference>
<accession>A0ABC8UVV1</accession>
<gene>
    <name evidence="2" type="ORF">ILEXP_LOCUS55535</name>
</gene>
<sequence>MEMEIRDTLTTSFEATITGSQMKLGIGDTLSRSGKDPPMVAPIIKGDDQLHGGCTRNEVDSSTKCNRWLGNTNREEEGDAWAEAAEARKALFFVVWYLERAKPMGVPQEVVDSLGDMLDVEDDHGDAVGVTGGLDSAPRAADGGRSSVDTMGGDLVHTRQGGKALGASYALGVGTRGTREVLNDLALGAHSEKGVKKGTTPDLERGKRIANNDGSK</sequence>
<reference evidence="2 3" key="1">
    <citation type="submission" date="2024-02" db="EMBL/GenBank/DDBJ databases">
        <authorList>
            <person name="Vignale AGUSTIN F."/>
            <person name="Sosa J E."/>
            <person name="Modenutti C."/>
        </authorList>
    </citation>
    <scope>NUCLEOTIDE SEQUENCE [LARGE SCALE GENOMIC DNA]</scope>
</reference>
<dbReference type="Proteomes" id="UP001642360">
    <property type="component" value="Unassembled WGS sequence"/>
</dbReference>
<evidence type="ECO:0000313" key="2">
    <source>
        <dbReference type="EMBL" id="CAK9185159.1"/>
    </source>
</evidence>
<feature type="region of interest" description="Disordered" evidence="1">
    <location>
        <begin position="131"/>
        <end position="153"/>
    </location>
</feature>
<evidence type="ECO:0000256" key="1">
    <source>
        <dbReference type="SAM" id="MobiDB-lite"/>
    </source>
</evidence>
<dbReference type="AlphaFoldDB" id="A0ABC8UVV1"/>
<organism evidence="2 3">
    <name type="scientific">Ilex paraguariensis</name>
    <name type="common">yerba mate</name>
    <dbReference type="NCBI Taxonomy" id="185542"/>
    <lineage>
        <taxon>Eukaryota</taxon>
        <taxon>Viridiplantae</taxon>
        <taxon>Streptophyta</taxon>
        <taxon>Embryophyta</taxon>
        <taxon>Tracheophyta</taxon>
        <taxon>Spermatophyta</taxon>
        <taxon>Magnoliopsida</taxon>
        <taxon>eudicotyledons</taxon>
        <taxon>Gunneridae</taxon>
        <taxon>Pentapetalae</taxon>
        <taxon>asterids</taxon>
        <taxon>campanulids</taxon>
        <taxon>Aquifoliales</taxon>
        <taxon>Aquifoliaceae</taxon>
        <taxon>Ilex</taxon>
    </lineage>
</organism>